<evidence type="ECO:0000313" key="2">
    <source>
        <dbReference type="Proteomes" id="UP000324800"/>
    </source>
</evidence>
<accession>A0A5J4QSD3</accession>
<proteinExistence type="predicted"/>
<reference evidence="1 2" key="1">
    <citation type="submission" date="2019-03" db="EMBL/GenBank/DDBJ databases">
        <title>Single cell metagenomics reveals metabolic interactions within the superorganism composed of flagellate Streblomastix strix and complex community of Bacteroidetes bacteria on its surface.</title>
        <authorList>
            <person name="Treitli S.C."/>
            <person name="Kolisko M."/>
            <person name="Husnik F."/>
            <person name="Keeling P."/>
            <person name="Hampl V."/>
        </authorList>
    </citation>
    <scope>NUCLEOTIDE SEQUENCE [LARGE SCALE GENOMIC DNA]</scope>
    <source>
        <strain evidence="1">ST1C</strain>
    </source>
</reference>
<evidence type="ECO:0000313" key="1">
    <source>
        <dbReference type="EMBL" id="KAA6324079.1"/>
    </source>
</evidence>
<name>A0A5J4QSD3_9EUKA</name>
<dbReference type="EMBL" id="SNRW01044468">
    <property type="protein sequence ID" value="KAA6324079.1"/>
    <property type="molecule type" value="Genomic_DNA"/>
</dbReference>
<dbReference type="Proteomes" id="UP000324800">
    <property type="component" value="Unassembled WGS sequence"/>
</dbReference>
<organism evidence="1 2">
    <name type="scientific">Streblomastix strix</name>
    <dbReference type="NCBI Taxonomy" id="222440"/>
    <lineage>
        <taxon>Eukaryota</taxon>
        <taxon>Metamonada</taxon>
        <taxon>Preaxostyla</taxon>
        <taxon>Oxymonadida</taxon>
        <taxon>Streblomastigidae</taxon>
        <taxon>Streblomastix</taxon>
    </lineage>
</organism>
<gene>
    <name evidence="1" type="ORF">EZS28_054233</name>
</gene>
<dbReference type="AlphaFoldDB" id="A0A5J4QSD3"/>
<protein>
    <submittedName>
        <fullName evidence="1">Uncharacterized protein</fullName>
    </submittedName>
</protein>
<comment type="caution">
    <text evidence="1">The sequence shown here is derived from an EMBL/GenBank/DDBJ whole genome shotgun (WGS) entry which is preliminary data.</text>
</comment>
<sequence length="135" mass="14835">MLVSSLISQPQLQDVRDIASGKSKGYVFVTTDKMNTRIKDQENVAKLAIGDNLYIVDKQVIDYLWDDTCLRALETELPDMSNVMIILGTGTGVGNAITNLSLSGNTLITAKNNSFITTNYDETITGQKTFNTTIH</sequence>